<reference evidence="2" key="1">
    <citation type="submission" date="2018-05" db="EMBL/GenBank/DDBJ databases">
        <title>Draft genome of Mucuna pruriens seed.</title>
        <authorList>
            <person name="Nnadi N.E."/>
            <person name="Vos R."/>
            <person name="Hasami M.H."/>
            <person name="Devisetty U.K."/>
            <person name="Aguiy J.C."/>
        </authorList>
    </citation>
    <scope>NUCLEOTIDE SEQUENCE [LARGE SCALE GENOMIC DNA]</scope>
    <source>
        <strain evidence="2">JCA_2017</strain>
    </source>
</reference>
<dbReference type="Proteomes" id="UP000257109">
    <property type="component" value="Unassembled WGS sequence"/>
</dbReference>
<name>A0A371FKY2_MUCPR</name>
<sequence>MKCHIYADNIHVTPSTLHNLVSPWPFSMWGLDMIGPIEAKASNGHRFILVAIDYFTKWVKVASYASMTRSIVVRFIKRDIICWYSLPTHIITDNGTNLNNKMMIELCEQFKIKHHNSTPYRPKMNGAIEAANKNIKKIVQKMVMMFKDWHDMLPYALQKYHMSIRISMVATPYSLVYGTKVVLPMEVEIPSLRVLAEVELSNIEWADKILYRKRIKRAFDKRVRPRIFKEGDLRPANWAPNNQGPYMVKHTFSEGALMLADSKGQGLKSNQHQCDQAILPMKALLGKNLKS</sequence>
<proteinExistence type="predicted"/>
<protein>
    <submittedName>
        <fullName evidence="2">Pol</fullName>
    </submittedName>
</protein>
<feature type="domain" description="Integrase catalytic" evidence="1">
    <location>
        <begin position="21"/>
        <end position="180"/>
    </location>
</feature>
<evidence type="ECO:0000313" key="3">
    <source>
        <dbReference type="Proteomes" id="UP000257109"/>
    </source>
</evidence>
<dbReference type="InterPro" id="IPR001584">
    <property type="entry name" value="Integrase_cat-core"/>
</dbReference>
<dbReference type="InterPro" id="IPR012337">
    <property type="entry name" value="RNaseH-like_sf"/>
</dbReference>
<dbReference type="PANTHER" id="PTHR48475">
    <property type="entry name" value="RIBONUCLEASE H"/>
    <property type="match status" value="1"/>
</dbReference>
<dbReference type="Gene3D" id="3.30.420.10">
    <property type="entry name" value="Ribonuclease H-like superfamily/Ribonuclease H"/>
    <property type="match status" value="1"/>
</dbReference>
<evidence type="ECO:0000313" key="2">
    <source>
        <dbReference type="EMBL" id="RDX78977.1"/>
    </source>
</evidence>
<dbReference type="InterPro" id="IPR036397">
    <property type="entry name" value="RNaseH_sf"/>
</dbReference>
<dbReference type="AlphaFoldDB" id="A0A371FKY2"/>
<feature type="non-terminal residue" evidence="2">
    <location>
        <position position="1"/>
    </location>
</feature>
<dbReference type="Pfam" id="PF00665">
    <property type="entry name" value="rve"/>
    <property type="match status" value="1"/>
</dbReference>
<comment type="caution">
    <text evidence="2">The sequence shown here is derived from an EMBL/GenBank/DDBJ whole genome shotgun (WGS) entry which is preliminary data.</text>
</comment>
<organism evidence="2 3">
    <name type="scientific">Mucuna pruriens</name>
    <name type="common">Velvet bean</name>
    <name type="synonym">Dolichos pruriens</name>
    <dbReference type="NCBI Taxonomy" id="157652"/>
    <lineage>
        <taxon>Eukaryota</taxon>
        <taxon>Viridiplantae</taxon>
        <taxon>Streptophyta</taxon>
        <taxon>Embryophyta</taxon>
        <taxon>Tracheophyta</taxon>
        <taxon>Spermatophyta</taxon>
        <taxon>Magnoliopsida</taxon>
        <taxon>eudicotyledons</taxon>
        <taxon>Gunneridae</taxon>
        <taxon>Pentapetalae</taxon>
        <taxon>rosids</taxon>
        <taxon>fabids</taxon>
        <taxon>Fabales</taxon>
        <taxon>Fabaceae</taxon>
        <taxon>Papilionoideae</taxon>
        <taxon>50 kb inversion clade</taxon>
        <taxon>NPAAA clade</taxon>
        <taxon>indigoferoid/millettioid clade</taxon>
        <taxon>Phaseoleae</taxon>
        <taxon>Mucuna</taxon>
    </lineage>
</organism>
<dbReference type="PANTHER" id="PTHR48475:SF1">
    <property type="entry name" value="RNASE H TYPE-1 DOMAIN-CONTAINING PROTEIN"/>
    <property type="match status" value="1"/>
</dbReference>
<dbReference type="PROSITE" id="PS50994">
    <property type="entry name" value="INTEGRASE"/>
    <property type="match status" value="1"/>
</dbReference>
<accession>A0A371FKY2</accession>
<dbReference type="SUPFAM" id="SSF53098">
    <property type="entry name" value="Ribonuclease H-like"/>
    <property type="match status" value="1"/>
</dbReference>
<dbReference type="OrthoDB" id="413122at2759"/>
<dbReference type="GO" id="GO:0015074">
    <property type="term" value="P:DNA integration"/>
    <property type="evidence" value="ECO:0007669"/>
    <property type="project" value="InterPro"/>
</dbReference>
<evidence type="ECO:0000259" key="1">
    <source>
        <dbReference type="PROSITE" id="PS50994"/>
    </source>
</evidence>
<keyword evidence="3" id="KW-1185">Reference proteome</keyword>
<gene>
    <name evidence="2" type="primary">pol</name>
    <name evidence="2" type="ORF">CR513_40658</name>
</gene>
<dbReference type="GO" id="GO:0003676">
    <property type="term" value="F:nucleic acid binding"/>
    <property type="evidence" value="ECO:0007669"/>
    <property type="project" value="InterPro"/>
</dbReference>
<dbReference type="EMBL" id="QJKJ01008678">
    <property type="protein sequence ID" value="RDX78977.1"/>
    <property type="molecule type" value="Genomic_DNA"/>
</dbReference>